<dbReference type="SUPFAM" id="SSF116734">
    <property type="entry name" value="DNA methylase specificity domain"/>
    <property type="match status" value="2"/>
</dbReference>
<organism evidence="6 7">
    <name type="scientific">Speluncibacter jeojiensis</name>
    <dbReference type="NCBI Taxonomy" id="2710754"/>
    <lineage>
        <taxon>Bacteria</taxon>
        <taxon>Bacillati</taxon>
        <taxon>Actinomycetota</taxon>
        <taxon>Actinomycetes</taxon>
        <taxon>Mycobacteriales</taxon>
        <taxon>Speluncibacteraceae</taxon>
        <taxon>Speluncibacter</taxon>
    </lineage>
</organism>
<evidence type="ECO:0000313" key="6">
    <source>
        <dbReference type="EMBL" id="MDG3014144.1"/>
    </source>
</evidence>
<dbReference type="GO" id="GO:0004519">
    <property type="term" value="F:endonuclease activity"/>
    <property type="evidence" value="ECO:0007669"/>
    <property type="project" value="UniProtKB-KW"/>
</dbReference>
<comment type="subunit">
    <text evidence="4">The methyltransferase is composed of M and S polypeptides.</text>
</comment>
<dbReference type="Gene3D" id="3.90.220.20">
    <property type="entry name" value="DNA methylase specificity domains"/>
    <property type="match status" value="2"/>
</dbReference>
<keyword evidence="7" id="KW-1185">Reference proteome</keyword>
<evidence type="ECO:0000259" key="5">
    <source>
        <dbReference type="Pfam" id="PF01420"/>
    </source>
</evidence>
<sequence length="401" mass="44439">MTARRLAQVAEVALGRQRTPAHEHGENLVPYLRSANVRDGELDLTDVKQMNFTPAEQVHFSLRRGDVLVTEGSGSRETVGASAVWNEEIPGPVCFQNTLLRLRPRGDLSDGRFLYWWMRHAHAAGMVAAVTTGANIQHLGAESLRGMAIDLPSLDDQRMIARFLDCQIARADEIIRLREEQAAAVKLRLEACIRDLVAGAGEGCRTPHLAPWVGNLHKRAELRPLVRSLVLQRGVDLTAVQRVNGPFPVITTAGVVGMHDQSIAEGPGIVIGRYGTVGNVHWVDSAFWPHNTTLYVKDFRENEPRWLYWLLRAFPYEMQQARAAVPGVNRNEMHPVLMPWLPLDLQKKSADLLDAQENSTDALSAELNAEICLVHEWKRSLITAAVTGGFDVTAASGRRVA</sequence>
<evidence type="ECO:0000313" key="7">
    <source>
        <dbReference type="Proteomes" id="UP001152755"/>
    </source>
</evidence>
<proteinExistence type="inferred from homology"/>
<dbReference type="Proteomes" id="UP001152755">
    <property type="component" value="Unassembled WGS sequence"/>
</dbReference>
<dbReference type="PANTHER" id="PTHR43140">
    <property type="entry name" value="TYPE-1 RESTRICTION ENZYME ECOKI SPECIFICITY PROTEIN"/>
    <property type="match status" value="1"/>
</dbReference>
<dbReference type="CDD" id="cd17267">
    <property type="entry name" value="RMtype1_S_EcoAO83I-TRD1-CR1_like"/>
    <property type="match status" value="1"/>
</dbReference>
<keyword evidence="6" id="KW-0378">Hydrolase</keyword>
<dbReference type="GO" id="GO:0009307">
    <property type="term" value="P:DNA restriction-modification system"/>
    <property type="evidence" value="ECO:0007669"/>
    <property type="project" value="UniProtKB-KW"/>
</dbReference>
<accession>A0A9X4LZL0</accession>
<dbReference type="GO" id="GO:0003677">
    <property type="term" value="F:DNA binding"/>
    <property type="evidence" value="ECO:0007669"/>
    <property type="project" value="UniProtKB-KW"/>
</dbReference>
<evidence type="ECO:0000256" key="3">
    <source>
        <dbReference type="ARBA" id="ARBA00023125"/>
    </source>
</evidence>
<evidence type="ECO:0000256" key="4">
    <source>
        <dbReference type="ARBA" id="ARBA00038652"/>
    </source>
</evidence>
<dbReference type="RefSeq" id="WP_332519446.1">
    <property type="nucleotide sequence ID" value="NZ_JANRHA010000003.1"/>
</dbReference>
<evidence type="ECO:0000256" key="1">
    <source>
        <dbReference type="ARBA" id="ARBA00010923"/>
    </source>
</evidence>
<dbReference type="EMBL" id="JANRHA010000003">
    <property type="protein sequence ID" value="MDG3014144.1"/>
    <property type="molecule type" value="Genomic_DNA"/>
</dbReference>
<keyword evidence="6" id="KW-0540">Nuclease</keyword>
<dbReference type="EC" id="3.1.21.-" evidence="6"/>
<dbReference type="CDD" id="cd17253">
    <property type="entry name" value="RMtype1_S_Eco933I-TRD2-CR2_like"/>
    <property type="match status" value="1"/>
</dbReference>
<protein>
    <submittedName>
        <fullName evidence="6">Restriction endonuclease subunit S</fullName>
        <ecNumber evidence="6">3.1.21.-</ecNumber>
    </submittedName>
</protein>
<reference evidence="6" key="1">
    <citation type="submission" date="2022-08" db="EMBL/GenBank/DDBJ databases">
        <title>Genome analysis of Corynebacteriales strain.</title>
        <authorList>
            <person name="Lee S.D."/>
        </authorList>
    </citation>
    <scope>NUCLEOTIDE SEQUENCE</scope>
    <source>
        <strain evidence="6">D3-21</strain>
    </source>
</reference>
<evidence type="ECO:0000256" key="2">
    <source>
        <dbReference type="ARBA" id="ARBA00022747"/>
    </source>
</evidence>
<feature type="domain" description="Type I restriction modification DNA specificity" evidence="5">
    <location>
        <begin position="4"/>
        <end position="175"/>
    </location>
</feature>
<keyword evidence="6" id="KW-0255">Endonuclease</keyword>
<comment type="caution">
    <text evidence="6">The sequence shown here is derived from an EMBL/GenBank/DDBJ whole genome shotgun (WGS) entry which is preliminary data.</text>
</comment>
<dbReference type="InterPro" id="IPR051212">
    <property type="entry name" value="Type-I_RE_S_subunit"/>
</dbReference>
<keyword evidence="3" id="KW-0238">DNA-binding</keyword>
<name>A0A9X4LZL0_9ACTN</name>
<comment type="similarity">
    <text evidence="1">Belongs to the type-I restriction system S methylase family.</text>
</comment>
<dbReference type="PANTHER" id="PTHR43140:SF1">
    <property type="entry name" value="TYPE I RESTRICTION ENZYME ECOKI SPECIFICITY SUBUNIT"/>
    <property type="match status" value="1"/>
</dbReference>
<gene>
    <name evidence="6" type="ORF">NVS88_06185</name>
</gene>
<dbReference type="AlphaFoldDB" id="A0A9X4LZL0"/>
<dbReference type="Pfam" id="PF01420">
    <property type="entry name" value="Methylase_S"/>
    <property type="match status" value="1"/>
</dbReference>
<dbReference type="InterPro" id="IPR044946">
    <property type="entry name" value="Restrct_endonuc_typeI_TRD_sf"/>
</dbReference>
<keyword evidence="2" id="KW-0680">Restriction system</keyword>
<dbReference type="GO" id="GO:0016787">
    <property type="term" value="F:hydrolase activity"/>
    <property type="evidence" value="ECO:0007669"/>
    <property type="project" value="UniProtKB-KW"/>
</dbReference>
<dbReference type="InterPro" id="IPR000055">
    <property type="entry name" value="Restrct_endonuc_typeI_TRD"/>
</dbReference>